<comment type="caution">
    <text evidence="5">The sequence shown here is derived from an EMBL/GenBank/DDBJ whole genome shotgun (WGS) entry which is preliminary data.</text>
</comment>
<evidence type="ECO:0000313" key="6">
    <source>
        <dbReference type="Proteomes" id="UP001558713"/>
    </source>
</evidence>
<dbReference type="PANTHER" id="PTHR12299">
    <property type="entry name" value="HYALURONIC ACID-BINDING PROTEIN 4"/>
    <property type="match status" value="1"/>
</dbReference>
<dbReference type="Gene3D" id="6.10.140.1040">
    <property type="match status" value="1"/>
</dbReference>
<feature type="compositionally biased region" description="Gly residues" evidence="3">
    <location>
        <begin position="102"/>
        <end position="115"/>
    </location>
</feature>
<dbReference type="Proteomes" id="UP001558713">
    <property type="component" value="Unassembled WGS sequence"/>
</dbReference>
<organism evidence="5 6">
    <name type="scientific">Cardamine amara subsp. amara</name>
    <dbReference type="NCBI Taxonomy" id="228776"/>
    <lineage>
        <taxon>Eukaryota</taxon>
        <taxon>Viridiplantae</taxon>
        <taxon>Streptophyta</taxon>
        <taxon>Embryophyta</taxon>
        <taxon>Tracheophyta</taxon>
        <taxon>Spermatophyta</taxon>
        <taxon>Magnoliopsida</taxon>
        <taxon>eudicotyledons</taxon>
        <taxon>Gunneridae</taxon>
        <taxon>Pentapetalae</taxon>
        <taxon>rosids</taxon>
        <taxon>malvids</taxon>
        <taxon>Brassicales</taxon>
        <taxon>Brassicaceae</taxon>
        <taxon>Cardamineae</taxon>
        <taxon>Cardamine</taxon>
    </lineage>
</organism>
<dbReference type="InterPro" id="IPR006861">
    <property type="entry name" value="HABP4_PAIRBP1-bd"/>
</dbReference>
<dbReference type="PANTHER" id="PTHR12299:SF50">
    <property type="entry name" value="RGG REPEATS NUCLEAR RNA BINDING PROTEIN B"/>
    <property type="match status" value="1"/>
</dbReference>
<feature type="domain" description="Hyaluronan/mRNA-binding protein" evidence="4">
    <location>
        <begin position="125"/>
        <end position="233"/>
    </location>
</feature>
<feature type="compositionally biased region" description="Basic and acidic residues" evidence="3">
    <location>
        <begin position="173"/>
        <end position="203"/>
    </location>
</feature>
<dbReference type="InterPro" id="IPR019084">
    <property type="entry name" value="STM1-like_N"/>
</dbReference>
<evidence type="ECO:0000313" key="5">
    <source>
        <dbReference type="EMBL" id="KAL1220810.1"/>
    </source>
</evidence>
<evidence type="ECO:0000256" key="1">
    <source>
        <dbReference type="ARBA" id="ARBA00004496"/>
    </source>
</evidence>
<comment type="subcellular location">
    <subcellularLocation>
        <location evidence="1">Cytoplasm</location>
    </subcellularLocation>
</comment>
<feature type="compositionally biased region" description="Basic and acidic residues" evidence="3">
    <location>
        <begin position="292"/>
        <end position="301"/>
    </location>
</feature>
<dbReference type="AlphaFoldDB" id="A0ABD1BUH3"/>
<dbReference type="GO" id="GO:0005737">
    <property type="term" value="C:cytoplasm"/>
    <property type="evidence" value="ECO:0007669"/>
    <property type="project" value="UniProtKB-SubCell"/>
</dbReference>
<dbReference type="Pfam" id="PF09598">
    <property type="entry name" value="Stm1_N"/>
    <property type="match status" value="1"/>
</dbReference>
<keyword evidence="6" id="KW-1185">Reference proteome</keyword>
<dbReference type="GO" id="GO:0003676">
    <property type="term" value="F:nucleic acid binding"/>
    <property type="evidence" value="ECO:0007669"/>
    <property type="project" value="UniProtKB-ARBA"/>
</dbReference>
<evidence type="ECO:0000256" key="2">
    <source>
        <dbReference type="ARBA" id="ARBA00022490"/>
    </source>
</evidence>
<feature type="compositionally biased region" description="Basic and acidic residues" evidence="3">
    <location>
        <begin position="89"/>
        <end position="98"/>
    </location>
</feature>
<dbReference type="SMART" id="SM01233">
    <property type="entry name" value="HABP4_PAI-RBP1"/>
    <property type="match status" value="1"/>
</dbReference>
<dbReference type="Pfam" id="PF04774">
    <property type="entry name" value="HABP4_PAI-RBP1"/>
    <property type="match status" value="1"/>
</dbReference>
<proteinExistence type="predicted"/>
<evidence type="ECO:0000259" key="4">
    <source>
        <dbReference type="SMART" id="SM01233"/>
    </source>
</evidence>
<gene>
    <name evidence="5" type="ORF">V5N11_000298</name>
</gene>
<feature type="compositionally biased region" description="Basic and acidic residues" evidence="3">
    <location>
        <begin position="121"/>
        <end position="130"/>
    </location>
</feature>
<protein>
    <submittedName>
        <fullName evidence="5">RGG repeats nuclear RNA binding protein B</fullName>
    </submittedName>
</protein>
<accession>A0ABD1BUH3</accession>
<name>A0ABD1BUH3_CARAN</name>
<dbReference type="InterPro" id="IPR039764">
    <property type="entry name" value="HABP4/SERBP1-like"/>
</dbReference>
<feature type="compositionally biased region" description="Basic and acidic residues" evidence="3">
    <location>
        <begin position="308"/>
        <end position="378"/>
    </location>
</feature>
<feature type="region of interest" description="Disordered" evidence="3">
    <location>
        <begin position="287"/>
        <end position="403"/>
    </location>
</feature>
<keyword evidence="2" id="KW-0963">Cytoplasm</keyword>
<feature type="compositionally biased region" description="Gly residues" evidence="3">
    <location>
        <begin position="49"/>
        <end position="66"/>
    </location>
</feature>
<dbReference type="EMBL" id="JBANAX010000144">
    <property type="protein sequence ID" value="KAL1220810.1"/>
    <property type="molecule type" value="Genomic_DNA"/>
</dbReference>
<evidence type="ECO:0000256" key="3">
    <source>
        <dbReference type="SAM" id="MobiDB-lite"/>
    </source>
</evidence>
<feature type="region of interest" description="Disordered" evidence="3">
    <location>
        <begin position="26"/>
        <end position="204"/>
    </location>
</feature>
<reference evidence="5 6" key="1">
    <citation type="submission" date="2024-04" db="EMBL/GenBank/DDBJ databases">
        <title>Genome assembly C_amara_ONT_v2.</title>
        <authorList>
            <person name="Yant L."/>
            <person name="Moore C."/>
            <person name="Slenker M."/>
        </authorList>
    </citation>
    <scope>NUCLEOTIDE SEQUENCE [LARGE SCALE GENOMIC DNA]</scope>
    <source>
        <tissue evidence="5">Leaf</tissue>
    </source>
</reference>
<sequence length="403" mass="43150">MASLNPFDLLDNDAEDLSQLVAAKSLKAVKPAPVQPAEGKGARNTPANGGRGGRGGGSGRGRGGGYNKDYRNNGAAPANGNGYGGGYNRRSEEGDGARRSGPVGGYRSGRRGGYSNGESGDYERPRRNYERLSGTGHGNEFKRDGAGRGNWGTTEDDISPVTEESTAVAEKNLAVEKESGEGEATDVKKETSAEEQVEREPEVKTMTLGEYEKVLEEKKKALQATKVEERKVDTKAFEAMQQLSSKKSNNNDVFIKLGTEKDKRITEREGKGKKSLDIMDIKFLKPARYVRKRPEPREPREGSVGGAEHQKVGGAEHQKVGGAEHQKVGGAEHQKVGGAEHRKVRGAEHQRVGGGRHQREGGGGHQREGGGGHQREGGGGHQRNGRAATPAIEDPTQFPTLGK</sequence>